<dbReference type="EMBL" id="JBANEI010000009">
    <property type="protein sequence ID" value="MEI2682680.1"/>
    <property type="molecule type" value="Genomic_DNA"/>
</dbReference>
<dbReference type="Gene3D" id="2.40.10.270">
    <property type="entry name" value="Bacteriophage SPP1 head-tail adaptor protein"/>
    <property type="match status" value="1"/>
</dbReference>
<dbReference type="InterPro" id="IPR038666">
    <property type="entry name" value="SSP1_head-tail_sf"/>
</dbReference>
<evidence type="ECO:0000313" key="1">
    <source>
        <dbReference type="EMBL" id="MEI2682680.1"/>
    </source>
</evidence>
<protein>
    <submittedName>
        <fullName evidence="1">Phage head closure protein</fullName>
    </submittedName>
</protein>
<dbReference type="InterPro" id="IPR008767">
    <property type="entry name" value="Phage_SPP1_head-tail_adaptor"/>
</dbReference>
<proteinExistence type="predicted"/>
<dbReference type="Proteomes" id="UP001306592">
    <property type="component" value="Unassembled WGS sequence"/>
</dbReference>
<dbReference type="Pfam" id="PF05521">
    <property type="entry name" value="Phage_HCP"/>
    <property type="match status" value="1"/>
</dbReference>
<sequence>MTTGLEAGRLTQRITLQVINHSTGPLGEPLPGIPVDMAKVWAAAEMVSNRKIRTLDQQQVVETWHFTIRSGGPAVTTDWKVRWKEANYTVVSVDHSRTDRLVLKAERDARHD</sequence>
<comment type="caution">
    <text evidence="1">The sequence shown here is derived from an EMBL/GenBank/DDBJ whole genome shotgun (WGS) entry which is preliminary data.</text>
</comment>
<name>A0ABU8DGP0_ERWAP</name>
<organism evidence="1 2">
    <name type="scientific">Erwinia aphidicola</name>
    <dbReference type="NCBI Taxonomy" id="68334"/>
    <lineage>
        <taxon>Bacteria</taxon>
        <taxon>Pseudomonadati</taxon>
        <taxon>Pseudomonadota</taxon>
        <taxon>Gammaproteobacteria</taxon>
        <taxon>Enterobacterales</taxon>
        <taxon>Erwiniaceae</taxon>
        <taxon>Erwinia</taxon>
    </lineage>
</organism>
<evidence type="ECO:0000313" key="2">
    <source>
        <dbReference type="Proteomes" id="UP001306592"/>
    </source>
</evidence>
<reference evidence="1 2" key="1">
    <citation type="submission" date="2024-02" db="EMBL/GenBank/DDBJ databases">
        <title>First report Erwinia aphidicola in onion in Chile.</title>
        <authorList>
            <person name="Valenzuela M."/>
            <person name="Pena M."/>
            <person name="Dutta B."/>
        </authorList>
    </citation>
    <scope>NUCLEOTIDE SEQUENCE [LARGE SCALE GENOMIC DNA]</scope>
    <source>
        <strain evidence="1 2">QCJ3A</strain>
    </source>
</reference>
<dbReference type="NCBIfam" id="TIGR01563">
    <property type="entry name" value="gp16_SPP1"/>
    <property type="match status" value="1"/>
</dbReference>
<gene>
    <name evidence="1" type="ORF">V8N49_13570</name>
</gene>
<dbReference type="RefSeq" id="WP_187498110.1">
    <property type="nucleotide sequence ID" value="NZ_CP142215.1"/>
</dbReference>
<accession>A0ABU8DGP0</accession>
<keyword evidence="2" id="KW-1185">Reference proteome</keyword>